<feature type="compositionally biased region" description="Polar residues" evidence="6">
    <location>
        <begin position="590"/>
        <end position="609"/>
    </location>
</feature>
<keyword evidence="4 5" id="KW-0539">Nucleus</keyword>
<organism evidence="8 9">
    <name type="scientific">Opisthorchis felineus</name>
    <dbReference type="NCBI Taxonomy" id="147828"/>
    <lineage>
        <taxon>Eukaryota</taxon>
        <taxon>Metazoa</taxon>
        <taxon>Spiralia</taxon>
        <taxon>Lophotrochozoa</taxon>
        <taxon>Platyhelminthes</taxon>
        <taxon>Trematoda</taxon>
        <taxon>Digenea</taxon>
        <taxon>Opisthorchiida</taxon>
        <taxon>Opisthorchiata</taxon>
        <taxon>Opisthorchiidae</taxon>
        <taxon>Opisthorchis</taxon>
    </lineage>
</organism>
<dbReference type="SUPFAM" id="SSF47095">
    <property type="entry name" value="HMG-box"/>
    <property type="match status" value="1"/>
</dbReference>
<sequence length="799" mass="88897">MTGIQLEVTSKLMNTESMTVPKPMSTDKEPRFSSQICSPTTKFQQTSSTYRIAAAHHISSLLAFACYSSELSTTDKLELLSEVARQIVLLTEQLTTLVGDQQKRVQYDTPLNLTQEKPPKTYSCTDFNQLEHDFSTMNGCDTIGAHPALIQNSLQQNGLIRGRVSGLHTVHHHISPQSEVNTAEIRALQGRFSDGFAEHNFSNRADHAVGDLHSAKTSSANHGLESRLSNGEWLNRYKIQSTVDKLHSLKEMLDDLLRLQAHANNPHQAPTTCIDWKNRQSASPTSSKNAMQKQTSSHSLLDSTHLPTLSNISHMHSILNSLSTQSKPYLPQSIVPGSPFLSAFLPKFKPPSFSELEHCSSSTIDNEGLRHGQSPMGTLHPKPTTSVNQTNTDFGLQTNGLEPNCFKGHTHHTVYSANSDSPITVRPLSNPTSSIQSSSNPLSLFMSIPETMKRVSSSSENPKQKPQANIMNIAELTRPLSSSPTKYYGHSQHLHREGIHRVASPMLYQFDQCSSQGNSLTSLSPLQAFDLTLGTDLSTQAQLIATNTFAKINGSVENGAKSPKLLEYNGGVPMQAVDAVAELRLQQIPRSPTPCNTNTKILNRTGRSGTENKVEKSTHIKRPMNAFMIWARDERRKILKACPDMHNSNISKFLGAKWKSMSAEAKQPYYEEQTRLSRLHMEEHPAYRYRPRPKRTCIVDGRKLRISEYKELLRARGDISRRQWIEPTNSKTQNTADDNPEGKIHSTSTELTHPLNFARHAKQSMDANSNDGWQHFISSENSTAGASIKTEHNTTTTNI</sequence>
<dbReference type="PANTHER" id="PTHR45789">
    <property type="entry name" value="FI18025P1"/>
    <property type="match status" value="1"/>
</dbReference>
<dbReference type="GO" id="GO:0045165">
    <property type="term" value="P:cell fate commitment"/>
    <property type="evidence" value="ECO:0007669"/>
    <property type="project" value="TreeGrafter"/>
</dbReference>
<proteinExistence type="predicted"/>
<dbReference type="CDD" id="cd22042">
    <property type="entry name" value="HMG-box_EGL13-like"/>
    <property type="match status" value="1"/>
</dbReference>
<accession>A0A4V3SGU1</accession>
<feature type="region of interest" description="Disordered" evidence="6">
    <location>
        <begin position="267"/>
        <end position="300"/>
    </location>
</feature>
<dbReference type="InterPro" id="IPR036910">
    <property type="entry name" value="HMG_box_dom_sf"/>
</dbReference>
<dbReference type="AlphaFoldDB" id="A0A4V3SGU1"/>
<keyword evidence="2 5" id="KW-0238">DNA-binding</keyword>
<evidence type="ECO:0000256" key="2">
    <source>
        <dbReference type="ARBA" id="ARBA00023125"/>
    </source>
</evidence>
<dbReference type="FunFam" id="1.10.30.10:FF:000003">
    <property type="entry name" value="Putative transcription factor SOX-6"/>
    <property type="match status" value="1"/>
</dbReference>
<dbReference type="GO" id="GO:0000981">
    <property type="term" value="F:DNA-binding transcription factor activity, RNA polymerase II-specific"/>
    <property type="evidence" value="ECO:0007669"/>
    <property type="project" value="TreeGrafter"/>
</dbReference>
<dbReference type="SMART" id="SM00398">
    <property type="entry name" value="HMG"/>
    <property type="match status" value="1"/>
</dbReference>
<feature type="region of interest" description="Disordered" evidence="6">
    <location>
        <begin position="590"/>
        <end position="616"/>
    </location>
</feature>
<dbReference type="PROSITE" id="PS50118">
    <property type="entry name" value="HMG_BOX_2"/>
    <property type="match status" value="1"/>
</dbReference>
<feature type="DNA-binding region" description="HMG box" evidence="5">
    <location>
        <begin position="620"/>
        <end position="688"/>
    </location>
</feature>
<evidence type="ECO:0000259" key="7">
    <source>
        <dbReference type="PROSITE" id="PS50118"/>
    </source>
</evidence>
<dbReference type="EMBL" id="SJOL01002471">
    <property type="protein sequence ID" value="TGZ73714.1"/>
    <property type="molecule type" value="Genomic_DNA"/>
</dbReference>
<evidence type="ECO:0000256" key="6">
    <source>
        <dbReference type="SAM" id="MobiDB-lite"/>
    </source>
</evidence>
<dbReference type="GO" id="GO:0000978">
    <property type="term" value="F:RNA polymerase II cis-regulatory region sequence-specific DNA binding"/>
    <property type="evidence" value="ECO:0007669"/>
    <property type="project" value="TreeGrafter"/>
</dbReference>
<evidence type="ECO:0000256" key="3">
    <source>
        <dbReference type="ARBA" id="ARBA00023163"/>
    </source>
</evidence>
<evidence type="ECO:0000313" key="9">
    <source>
        <dbReference type="Proteomes" id="UP000308267"/>
    </source>
</evidence>
<dbReference type="OrthoDB" id="6247875at2759"/>
<feature type="domain" description="HMG box" evidence="7">
    <location>
        <begin position="620"/>
        <end position="688"/>
    </location>
</feature>
<gene>
    <name evidence="8" type="ORF">CRM22_001353</name>
</gene>
<keyword evidence="1" id="KW-0805">Transcription regulation</keyword>
<reference evidence="8 9" key="1">
    <citation type="journal article" date="2019" name="BMC Genomics">
        <title>New insights from Opisthorchis felineus genome: update on genomics of the epidemiologically important liver flukes.</title>
        <authorList>
            <person name="Ershov N.I."/>
            <person name="Mordvinov V.A."/>
            <person name="Prokhortchouk E.B."/>
            <person name="Pakharukova M.Y."/>
            <person name="Gunbin K.V."/>
            <person name="Ustyantsev K."/>
            <person name="Genaev M.A."/>
            <person name="Blinov A.G."/>
            <person name="Mazur A."/>
            <person name="Boulygina E."/>
            <person name="Tsygankova S."/>
            <person name="Khrameeva E."/>
            <person name="Chekanov N."/>
            <person name="Fan G."/>
            <person name="Xiao A."/>
            <person name="Zhang H."/>
            <person name="Xu X."/>
            <person name="Yang H."/>
            <person name="Solovyev V."/>
            <person name="Lee S.M."/>
            <person name="Liu X."/>
            <person name="Afonnikov D.A."/>
            <person name="Skryabin K.G."/>
        </authorList>
    </citation>
    <scope>NUCLEOTIDE SEQUENCE [LARGE SCALE GENOMIC DNA]</scope>
    <source>
        <strain evidence="8">AK-0245</strain>
        <tissue evidence="8">Whole organism</tissue>
    </source>
</reference>
<dbReference type="InterPro" id="IPR051356">
    <property type="entry name" value="SOX/SOX-like_TF"/>
</dbReference>
<protein>
    <recommendedName>
        <fullName evidence="7">HMG box domain-containing protein</fullName>
    </recommendedName>
</protein>
<comment type="caution">
    <text evidence="8">The sequence shown here is derived from an EMBL/GenBank/DDBJ whole genome shotgun (WGS) entry which is preliminary data.</text>
</comment>
<dbReference type="Proteomes" id="UP000308267">
    <property type="component" value="Unassembled WGS sequence"/>
</dbReference>
<evidence type="ECO:0000256" key="4">
    <source>
        <dbReference type="ARBA" id="ARBA00023242"/>
    </source>
</evidence>
<dbReference type="PANTHER" id="PTHR45789:SF2">
    <property type="entry name" value="FI18025P1"/>
    <property type="match status" value="1"/>
</dbReference>
<dbReference type="Pfam" id="PF00505">
    <property type="entry name" value="HMG_box"/>
    <property type="match status" value="1"/>
</dbReference>
<keyword evidence="9" id="KW-1185">Reference proteome</keyword>
<keyword evidence="3" id="KW-0804">Transcription</keyword>
<evidence type="ECO:0000256" key="5">
    <source>
        <dbReference type="PROSITE-ProRule" id="PRU00267"/>
    </source>
</evidence>
<feature type="compositionally biased region" description="Polar residues" evidence="6">
    <location>
        <begin position="726"/>
        <end position="737"/>
    </location>
</feature>
<dbReference type="Gene3D" id="1.10.30.10">
    <property type="entry name" value="High mobility group box domain"/>
    <property type="match status" value="1"/>
</dbReference>
<feature type="compositionally biased region" description="Polar residues" evidence="6">
    <location>
        <begin position="279"/>
        <end position="294"/>
    </location>
</feature>
<dbReference type="InterPro" id="IPR009071">
    <property type="entry name" value="HMG_box_dom"/>
</dbReference>
<evidence type="ECO:0000256" key="1">
    <source>
        <dbReference type="ARBA" id="ARBA00023015"/>
    </source>
</evidence>
<evidence type="ECO:0000313" key="8">
    <source>
        <dbReference type="EMBL" id="TGZ73714.1"/>
    </source>
</evidence>
<dbReference type="GO" id="GO:0005634">
    <property type="term" value="C:nucleus"/>
    <property type="evidence" value="ECO:0007669"/>
    <property type="project" value="UniProtKB-UniRule"/>
</dbReference>
<name>A0A4V3SGU1_OPIFE</name>
<dbReference type="STRING" id="147828.A0A4V3SGU1"/>
<feature type="region of interest" description="Disordered" evidence="6">
    <location>
        <begin position="726"/>
        <end position="747"/>
    </location>
</feature>